<dbReference type="AlphaFoldDB" id="A0A443RWD4"/>
<sequence>MADRHTAENMFQIIKQDIETFGYKKISALITDNAANMQSLRRIVNAEYKNIEVFGCAAHGYNLIFKDIIQIDFFKNVFDISKSIVKEVNDSSIKLAKFDELRKDQCNRLKFYVATRWYSLVNLLQSVLDAKNILGTMAFQKVIEQQTNVDAILEKHFQFWNNLEVTLNVLKPISKVIGEVEKDNSFISDIPVINNNLIAEITTLLDNNVLKTE</sequence>
<protein>
    <recommendedName>
        <fullName evidence="6">DUF659 domain-containing protein</fullName>
    </recommendedName>
</protein>
<evidence type="ECO:0000256" key="3">
    <source>
        <dbReference type="ARBA" id="ARBA00022771"/>
    </source>
</evidence>
<keyword evidence="3" id="KW-0863">Zinc-finger</keyword>
<name>A0A443RWD4_9ACAR</name>
<dbReference type="Proteomes" id="UP000288716">
    <property type="component" value="Unassembled WGS sequence"/>
</dbReference>
<comment type="caution">
    <text evidence="7">The sequence shown here is derived from an EMBL/GenBank/DDBJ whole genome shotgun (WGS) entry which is preliminary data.</text>
</comment>
<comment type="subcellular location">
    <subcellularLocation>
        <location evidence="1">Nucleus</location>
    </subcellularLocation>
</comment>
<dbReference type="VEuPathDB" id="VectorBase:LDEU012500"/>
<evidence type="ECO:0000256" key="4">
    <source>
        <dbReference type="ARBA" id="ARBA00022833"/>
    </source>
</evidence>
<dbReference type="InterPro" id="IPR012337">
    <property type="entry name" value="RNaseH-like_sf"/>
</dbReference>
<dbReference type="STRING" id="299467.A0A443RWD4"/>
<keyword evidence="2" id="KW-0479">Metal-binding</keyword>
<dbReference type="PANTHER" id="PTHR46481:SF10">
    <property type="entry name" value="ZINC FINGER BED DOMAIN-CONTAINING PROTEIN 39"/>
    <property type="match status" value="1"/>
</dbReference>
<organism evidence="7 8">
    <name type="scientific">Leptotrombidium deliense</name>
    <dbReference type="NCBI Taxonomy" id="299467"/>
    <lineage>
        <taxon>Eukaryota</taxon>
        <taxon>Metazoa</taxon>
        <taxon>Ecdysozoa</taxon>
        <taxon>Arthropoda</taxon>
        <taxon>Chelicerata</taxon>
        <taxon>Arachnida</taxon>
        <taxon>Acari</taxon>
        <taxon>Acariformes</taxon>
        <taxon>Trombidiformes</taxon>
        <taxon>Prostigmata</taxon>
        <taxon>Anystina</taxon>
        <taxon>Parasitengona</taxon>
        <taxon>Trombiculoidea</taxon>
        <taxon>Trombiculidae</taxon>
        <taxon>Leptotrombidium</taxon>
    </lineage>
</organism>
<feature type="domain" description="DUF659" evidence="6">
    <location>
        <begin position="4"/>
        <end position="84"/>
    </location>
</feature>
<keyword evidence="5" id="KW-0539">Nucleus</keyword>
<evidence type="ECO:0000256" key="5">
    <source>
        <dbReference type="ARBA" id="ARBA00023242"/>
    </source>
</evidence>
<reference evidence="7 8" key="1">
    <citation type="journal article" date="2018" name="Gigascience">
        <title>Genomes of trombidid mites reveal novel predicted allergens and laterally-transferred genes associated with secondary metabolism.</title>
        <authorList>
            <person name="Dong X."/>
            <person name="Chaisiri K."/>
            <person name="Xia D."/>
            <person name="Armstrong S.D."/>
            <person name="Fang Y."/>
            <person name="Donnelly M.J."/>
            <person name="Kadowaki T."/>
            <person name="McGarry J.W."/>
            <person name="Darby A.C."/>
            <person name="Makepeace B.L."/>
        </authorList>
    </citation>
    <scope>NUCLEOTIDE SEQUENCE [LARGE SCALE GENOMIC DNA]</scope>
    <source>
        <strain evidence="7">UoL-UT</strain>
    </source>
</reference>
<feature type="non-terminal residue" evidence="7">
    <location>
        <position position="213"/>
    </location>
</feature>
<proteinExistence type="predicted"/>
<evidence type="ECO:0000259" key="6">
    <source>
        <dbReference type="Pfam" id="PF04937"/>
    </source>
</evidence>
<dbReference type="PANTHER" id="PTHR46481">
    <property type="entry name" value="ZINC FINGER BED DOMAIN-CONTAINING PROTEIN 4"/>
    <property type="match status" value="1"/>
</dbReference>
<evidence type="ECO:0000313" key="7">
    <source>
        <dbReference type="EMBL" id="RWS19540.1"/>
    </source>
</evidence>
<accession>A0A443RWD4</accession>
<keyword evidence="4" id="KW-0862">Zinc</keyword>
<dbReference type="GO" id="GO:0005634">
    <property type="term" value="C:nucleus"/>
    <property type="evidence" value="ECO:0007669"/>
    <property type="project" value="UniProtKB-SubCell"/>
</dbReference>
<keyword evidence="8" id="KW-1185">Reference proteome</keyword>
<evidence type="ECO:0000256" key="1">
    <source>
        <dbReference type="ARBA" id="ARBA00004123"/>
    </source>
</evidence>
<evidence type="ECO:0000256" key="2">
    <source>
        <dbReference type="ARBA" id="ARBA00022723"/>
    </source>
</evidence>
<dbReference type="InterPro" id="IPR007021">
    <property type="entry name" value="DUF659"/>
</dbReference>
<dbReference type="InterPro" id="IPR052035">
    <property type="entry name" value="ZnF_BED_domain_contain"/>
</dbReference>
<evidence type="ECO:0000313" key="8">
    <source>
        <dbReference type="Proteomes" id="UP000288716"/>
    </source>
</evidence>
<gene>
    <name evidence="7" type="ORF">B4U80_12275</name>
</gene>
<dbReference type="EMBL" id="NCKV01025140">
    <property type="protein sequence ID" value="RWS19540.1"/>
    <property type="molecule type" value="Genomic_DNA"/>
</dbReference>
<dbReference type="GO" id="GO:0008270">
    <property type="term" value="F:zinc ion binding"/>
    <property type="evidence" value="ECO:0007669"/>
    <property type="project" value="UniProtKB-KW"/>
</dbReference>
<dbReference type="Pfam" id="PF04937">
    <property type="entry name" value="DUF659"/>
    <property type="match status" value="1"/>
</dbReference>
<dbReference type="OrthoDB" id="6501574at2759"/>
<dbReference type="SUPFAM" id="SSF53098">
    <property type="entry name" value="Ribonuclease H-like"/>
    <property type="match status" value="1"/>
</dbReference>